<dbReference type="SUPFAM" id="SSF54427">
    <property type="entry name" value="NTF2-like"/>
    <property type="match status" value="1"/>
</dbReference>
<protein>
    <submittedName>
        <fullName evidence="2">Alternative dihydrofolate reductase 3</fullName>
    </submittedName>
</protein>
<dbReference type="Gene3D" id="3.10.450.50">
    <property type="match status" value="1"/>
</dbReference>
<sequence>MSDVDDARAVNASLYEAFETADVDRMQRVWDDVAPDAVVCVHPGWPMLRGLGPVLRSWSAVMANTEYIQFFLTDVRVHVRGDVAVVTCTENVLTEVTDAAHAGATVVATNVLVRRPDGWRMQVHHGSPVLGRLADEADGG</sequence>
<gene>
    <name evidence="2" type="ORF">AVDCRST_MAG07-3293</name>
</gene>
<dbReference type="PANTHER" id="PTHR34957">
    <property type="entry name" value="NUCLEAR TRANSPORT FACTOR 2 (NTF2) FAMILY PROTEIN"/>
    <property type="match status" value="1"/>
</dbReference>
<dbReference type="InterPro" id="IPR032710">
    <property type="entry name" value="NTF2-like_dom_sf"/>
</dbReference>
<dbReference type="InterPro" id="IPR037401">
    <property type="entry name" value="SnoaL-like"/>
</dbReference>
<accession>A0A6J4MAX3</accession>
<evidence type="ECO:0000259" key="1">
    <source>
        <dbReference type="Pfam" id="PF13474"/>
    </source>
</evidence>
<name>A0A6J4MAX3_9ACTN</name>
<dbReference type="PANTHER" id="PTHR34957:SF1">
    <property type="entry name" value="NUCLEAR TRANSPORT FACTOR 2 (NTF2) FAMILY PROTEIN"/>
    <property type="match status" value="1"/>
</dbReference>
<feature type="domain" description="SnoaL-like" evidence="1">
    <location>
        <begin position="8"/>
        <end position="129"/>
    </location>
</feature>
<reference evidence="2" key="1">
    <citation type="submission" date="2020-02" db="EMBL/GenBank/DDBJ databases">
        <authorList>
            <person name="Meier V. D."/>
        </authorList>
    </citation>
    <scope>NUCLEOTIDE SEQUENCE</scope>
    <source>
        <strain evidence="2">AVDCRST_MAG07</strain>
    </source>
</reference>
<dbReference type="AlphaFoldDB" id="A0A6J4MAX3"/>
<evidence type="ECO:0000313" key="2">
    <source>
        <dbReference type="EMBL" id="CAA9354761.1"/>
    </source>
</evidence>
<proteinExistence type="predicted"/>
<organism evidence="2">
    <name type="scientific">uncultured Frankineae bacterium</name>
    <dbReference type="NCBI Taxonomy" id="437475"/>
    <lineage>
        <taxon>Bacteria</taxon>
        <taxon>Bacillati</taxon>
        <taxon>Actinomycetota</taxon>
        <taxon>Actinomycetes</taxon>
        <taxon>Frankiales</taxon>
        <taxon>environmental samples</taxon>
    </lineage>
</organism>
<dbReference type="EMBL" id="CADCUB010000157">
    <property type="protein sequence ID" value="CAA9354761.1"/>
    <property type="molecule type" value="Genomic_DNA"/>
</dbReference>
<dbReference type="Pfam" id="PF13474">
    <property type="entry name" value="SnoaL_3"/>
    <property type="match status" value="1"/>
</dbReference>